<dbReference type="AlphaFoldDB" id="A0A1G6TPV1"/>
<dbReference type="Proteomes" id="UP000198949">
    <property type="component" value="Unassembled WGS sequence"/>
</dbReference>
<dbReference type="STRING" id="58114.SAMN05216270_10363"/>
<dbReference type="InterPro" id="IPR014719">
    <property type="entry name" value="Ribosomal_bL12_C/ClpS-like"/>
</dbReference>
<gene>
    <name evidence="1" type="ORF">SAMN05216270_10363</name>
</gene>
<accession>A0A1G6TPV1</accession>
<evidence type="ECO:0000313" key="2">
    <source>
        <dbReference type="Proteomes" id="UP000198949"/>
    </source>
</evidence>
<organism evidence="1 2">
    <name type="scientific">Glycomyces harbinensis</name>
    <dbReference type="NCBI Taxonomy" id="58114"/>
    <lineage>
        <taxon>Bacteria</taxon>
        <taxon>Bacillati</taxon>
        <taxon>Actinomycetota</taxon>
        <taxon>Actinomycetes</taxon>
        <taxon>Glycomycetales</taxon>
        <taxon>Glycomycetaceae</taxon>
        <taxon>Glycomyces</taxon>
    </lineage>
</organism>
<dbReference type="Gene3D" id="3.30.1390.10">
    <property type="match status" value="1"/>
</dbReference>
<sequence length="80" mass="9420">MRDPFEITFQSLARIERKLDLIMQHLEINDDVPPEHDRMVEIRSLIRHGRKIEAIKLYRQITRATLLDAKEAVELIEAGL</sequence>
<dbReference type="RefSeq" id="WP_091030472.1">
    <property type="nucleotide sequence ID" value="NZ_FNAD01000003.1"/>
</dbReference>
<proteinExistence type="predicted"/>
<reference evidence="2" key="1">
    <citation type="submission" date="2016-10" db="EMBL/GenBank/DDBJ databases">
        <authorList>
            <person name="Varghese N."/>
            <person name="Submissions S."/>
        </authorList>
    </citation>
    <scope>NUCLEOTIDE SEQUENCE [LARGE SCALE GENOMIC DNA]</scope>
    <source>
        <strain evidence="2">CGMCC 4.3516</strain>
    </source>
</reference>
<dbReference type="OrthoDB" id="3298842at2"/>
<evidence type="ECO:0008006" key="3">
    <source>
        <dbReference type="Google" id="ProtNLM"/>
    </source>
</evidence>
<dbReference type="EMBL" id="FNAD01000003">
    <property type="protein sequence ID" value="SDD30506.1"/>
    <property type="molecule type" value="Genomic_DNA"/>
</dbReference>
<evidence type="ECO:0000313" key="1">
    <source>
        <dbReference type="EMBL" id="SDD30506.1"/>
    </source>
</evidence>
<protein>
    <recommendedName>
        <fullName evidence="3">Ribosomal protein L7/L12 C-terminal domain-containing protein</fullName>
    </recommendedName>
</protein>
<keyword evidence="2" id="KW-1185">Reference proteome</keyword>
<name>A0A1G6TPV1_9ACTN</name>